<dbReference type="Pfam" id="PF00612">
    <property type="entry name" value="IQ"/>
    <property type="match status" value="2"/>
</dbReference>
<accession>A0A1R2CM55</accession>
<dbReference type="Proteomes" id="UP000187209">
    <property type="component" value="Unassembled WGS sequence"/>
</dbReference>
<evidence type="ECO:0000313" key="1">
    <source>
        <dbReference type="EMBL" id="OMJ90055.1"/>
    </source>
</evidence>
<dbReference type="EMBL" id="MPUH01000111">
    <property type="protein sequence ID" value="OMJ90055.1"/>
    <property type="molecule type" value="Genomic_DNA"/>
</dbReference>
<comment type="caution">
    <text evidence="1">The sequence shown here is derived from an EMBL/GenBank/DDBJ whole genome shotgun (WGS) entry which is preliminary data.</text>
</comment>
<proteinExistence type="predicted"/>
<sequence length="547" mass="64801">MKEIFQQNQLTTEILKLIVSRSDDIGILKSISDRKTGKLRLQSSLAEKTIKEIESKEDFRISEEELILGQLINIKLEALFHKKQFEKITRKMHKINTPLDDDLTEKDMNLSEIHVQKIMVKIGPNDITITYNNKGQPLVTVPSVIISPSNWREYYCQHIKLLESLLNAENLNLYPVIYFCVKHNRTNLQNEIIRQKQAIEEGAGIVFPNITMITISKKSINLIPNIKQILSQAKKTNLLPEPDYTILLFRMFMDINTVIDKSLKKYNKSYIERNTDDKQRIGRNKNLIEKNLRAKNYEKCSAVNPWANDILKINLNTVKNFQQLQVMPKIFFDIENPIFDESRTLADRVKLIHSCIVIQNYYREKKKKKLVNKIVLLQKWIRGFLGRKHALFVKMFKFRKMFLWERLKHWYPLVANKIRMKKCGFEKLDYVGNIEKIVFIQKMVRGWIDRKGLVWKKCLYKMKENKIYERFYMKKQKLWMACLNNQEIMISYSVNSESYTLAQNEIKLKKCDKKNKLELAKIKEKAEMDIRIKQLGQVKADRIKALE</sequence>
<organism evidence="1 2">
    <name type="scientific">Stentor coeruleus</name>
    <dbReference type="NCBI Taxonomy" id="5963"/>
    <lineage>
        <taxon>Eukaryota</taxon>
        <taxon>Sar</taxon>
        <taxon>Alveolata</taxon>
        <taxon>Ciliophora</taxon>
        <taxon>Postciliodesmatophora</taxon>
        <taxon>Heterotrichea</taxon>
        <taxon>Heterotrichida</taxon>
        <taxon>Stentoridae</taxon>
        <taxon>Stentor</taxon>
    </lineage>
</organism>
<dbReference type="InterPro" id="IPR000048">
    <property type="entry name" value="IQ_motif_EF-hand-BS"/>
</dbReference>
<reference evidence="1 2" key="1">
    <citation type="submission" date="2016-11" db="EMBL/GenBank/DDBJ databases">
        <title>The macronuclear genome of Stentor coeruleus: a giant cell with tiny introns.</title>
        <authorList>
            <person name="Slabodnick M."/>
            <person name="Ruby J.G."/>
            <person name="Reiff S.B."/>
            <person name="Swart E.C."/>
            <person name="Gosai S."/>
            <person name="Prabakaran S."/>
            <person name="Witkowska E."/>
            <person name="Larue G.E."/>
            <person name="Fisher S."/>
            <person name="Freeman R.M."/>
            <person name="Gunawardena J."/>
            <person name="Chu W."/>
            <person name="Stover N.A."/>
            <person name="Gregory B.D."/>
            <person name="Nowacki M."/>
            <person name="Derisi J."/>
            <person name="Roy S.W."/>
            <person name="Marshall W.F."/>
            <person name="Sood P."/>
        </authorList>
    </citation>
    <scope>NUCLEOTIDE SEQUENCE [LARGE SCALE GENOMIC DNA]</scope>
    <source>
        <strain evidence="1">WM001</strain>
    </source>
</reference>
<protein>
    <submittedName>
        <fullName evidence="1">Uncharacterized protein</fullName>
    </submittedName>
</protein>
<name>A0A1R2CM55_9CILI</name>
<dbReference type="Gene3D" id="1.20.5.190">
    <property type="match status" value="1"/>
</dbReference>
<dbReference type="AlphaFoldDB" id="A0A1R2CM55"/>
<dbReference type="OrthoDB" id="320072at2759"/>
<gene>
    <name evidence="1" type="ORF">SteCoe_7633</name>
</gene>
<keyword evidence="2" id="KW-1185">Reference proteome</keyword>
<dbReference type="SMART" id="SM00015">
    <property type="entry name" value="IQ"/>
    <property type="match status" value="2"/>
</dbReference>
<evidence type="ECO:0000313" key="2">
    <source>
        <dbReference type="Proteomes" id="UP000187209"/>
    </source>
</evidence>